<dbReference type="Proteomes" id="UP001178508">
    <property type="component" value="Chromosome 7"/>
</dbReference>
<organism evidence="2 3">
    <name type="scientific">Xyrichtys novacula</name>
    <name type="common">Pearly razorfish</name>
    <name type="synonym">Hemipteronotus novacula</name>
    <dbReference type="NCBI Taxonomy" id="13765"/>
    <lineage>
        <taxon>Eukaryota</taxon>
        <taxon>Metazoa</taxon>
        <taxon>Chordata</taxon>
        <taxon>Craniata</taxon>
        <taxon>Vertebrata</taxon>
        <taxon>Euteleostomi</taxon>
        <taxon>Actinopterygii</taxon>
        <taxon>Neopterygii</taxon>
        <taxon>Teleostei</taxon>
        <taxon>Neoteleostei</taxon>
        <taxon>Acanthomorphata</taxon>
        <taxon>Eupercaria</taxon>
        <taxon>Labriformes</taxon>
        <taxon>Labridae</taxon>
        <taxon>Xyrichtys</taxon>
    </lineage>
</organism>
<reference evidence="2" key="1">
    <citation type="submission" date="2023-08" db="EMBL/GenBank/DDBJ databases">
        <authorList>
            <person name="Alioto T."/>
            <person name="Alioto T."/>
            <person name="Gomez Garrido J."/>
        </authorList>
    </citation>
    <scope>NUCLEOTIDE SEQUENCE</scope>
</reference>
<evidence type="ECO:0000256" key="1">
    <source>
        <dbReference type="SAM" id="MobiDB-lite"/>
    </source>
</evidence>
<accession>A0AAV1FFC9</accession>
<gene>
    <name evidence="2" type="ORF">XNOV1_A010481</name>
</gene>
<protein>
    <submittedName>
        <fullName evidence="2">Uncharacterized protein</fullName>
    </submittedName>
</protein>
<dbReference type="EMBL" id="OY660870">
    <property type="protein sequence ID" value="CAJ1059416.1"/>
    <property type="molecule type" value="Genomic_DNA"/>
</dbReference>
<evidence type="ECO:0000313" key="3">
    <source>
        <dbReference type="Proteomes" id="UP001178508"/>
    </source>
</evidence>
<sequence length="119" mass="12931">MEISAWVLTNLPALLPRSAIAMETLAIQLIDSSTSPRFSLCFRGSLKGPMLQTALDFPSACWAGTCVFPGASRESCTLSAPFGGLIRHPAECGAAAFHQQRQQEEEDPHLEDIDTMIPR</sequence>
<evidence type="ECO:0000313" key="2">
    <source>
        <dbReference type="EMBL" id="CAJ1059416.1"/>
    </source>
</evidence>
<keyword evidence="3" id="KW-1185">Reference proteome</keyword>
<proteinExistence type="predicted"/>
<dbReference type="AlphaFoldDB" id="A0AAV1FFC9"/>
<feature type="region of interest" description="Disordered" evidence="1">
    <location>
        <begin position="99"/>
        <end position="119"/>
    </location>
</feature>
<name>A0AAV1FFC9_XYRNO</name>